<reference evidence="1" key="2">
    <citation type="submission" date="2020-09" db="EMBL/GenBank/DDBJ databases">
        <authorList>
            <person name="Sun Q."/>
            <person name="Ohkuma M."/>
        </authorList>
    </citation>
    <scope>NUCLEOTIDE SEQUENCE</scope>
    <source>
        <strain evidence="1">JCM 3091</strain>
    </source>
</reference>
<dbReference type="EMBL" id="BMQC01000011">
    <property type="protein sequence ID" value="GGK36768.1"/>
    <property type="molecule type" value="Genomic_DNA"/>
</dbReference>
<reference evidence="1" key="1">
    <citation type="journal article" date="2014" name="Int. J. Syst. Evol. Microbiol.">
        <title>Complete genome sequence of Corynebacterium casei LMG S-19264T (=DSM 44701T), isolated from a smear-ripened cheese.</title>
        <authorList>
            <consortium name="US DOE Joint Genome Institute (JGI-PGF)"/>
            <person name="Walter F."/>
            <person name="Albersmeier A."/>
            <person name="Kalinowski J."/>
            <person name="Ruckert C."/>
        </authorList>
    </citation>
    <scope>NUCLEOTIDE SEQUENCE</scope>
    <source>
        <strain evidence="1">JCM 3091</strain>
    </source>
</reference>
<comment type="caution">
    <text evidence="1">The sequence shown here is derived from an EMBL/GenBank/DDBJ whole genome shotgun (WGS) entry which is preliminary data.</text>
</comment>
<dbReference type="RefSeq" id="WP_189115117.1">
    <property type="nucleotide sequence ID" value="NZ_BMQC01000011.1"/>
</dbReference>
<dbReference type="AlphaFoldDB" id="A0A8J3BVH0"/>
<name>A0A8J3BVH0_9ACTN</name>
<protein>
    <submittedName>
        <fullName evidence="1">Uncharacterized protein</fullName>
    </submittedName>
</protein>
<gene>
    <name evidence="1" type="ORF">GCM10010124_31780</name>
</gene>
<proteinExistence type="predicted"/>
<evidence type="ECO:0000313" key="2">
    <source>
        <dbReference type="Proteomes" id="UP000662200"/>
    </source>
</evidence>
<dbReference type="Proteomes" id="UP000662200">
    <property type="component" value="Unassembled WGS sequence"/>
</dbReference>
<sequence>MIALGVAGGCGAAVDGVRHFALEQIRTDLILSVPSERTGTYRYWRQAPDDRRAGAVDFVRGWYLEHRAGRTSPDGTGPRDLWVLNRGGDGFGRVTVTGRRAADLSGGWARLDPAKLKYSWPSARSAAGDPAGSIVLVDEAVTARLDAAGRYSGTVDLLAVVDAGLPPVAPGHLAALGPAARRAPFKAVLDGRGRLTEMSVSVPPVAGFPDASITCGYGYDDVRFPEVRAEEPATADLYRMLEGG</sequence>
<evidence type="ECO:0000313" key="1">
    <source>
        <dbReference type="EMBL" id="GGK36768.1"/>
    </source>
</evidence>
<accession>A0A8J3BVH0</accession>
<keyword evidence="2" id="KW-1185">Reference proteome</keyword>
<organism evidence="1 2">
    <name type="scientific">Pilimelia terevasa</name>
    <dbReference type="NCBI Taxonomy" id="53372"/>
    <lineage>
        <taxon>Bacteria</taxon>
        <taxon>Bacillati</taxon>
        <taxon>Actinomycetota</taxon>
        <taxon>Actinomycetes</taxon>
        <taxon>Micromonosporales</taxon>
        <taxon>Micromonosporaceae</taxon>
        <taxon>Pilimelia</taxon>
    </lineage>
</organism>